<dbReference type="PIRSF" id="PIRSF036893">
    <property type="entry name" value="Lipocalin_ApoD"/>
    <property type="match status" value="1"/>
</dbReference>
<keyword evidence="2" id="KW-0998">Cell outer membrane</keyword>
<evidence type="ECO:0000313" key="4">
    <source>
        <dbReference type="Proteomes" id="UP000282597"/>
    </source>
</evidence>
<evidence type="ECO:0000256" key="2">
    <source>
        <dbReference type="PIRNR" id="PIRNR036893"/>
    </source>
</evidence>
<accession>A0A2Z6EUS7</accession>
<dbReference type="PANTHER" id="PTHR10612:SF34">
    <property type="entry name" value="APOLIPOPROTEIN D"/>
    <property type="match status" value="1"/>
</dbReference>
<proteinExistence type="inferred from homology"/>
<comment type="subunit">
    <text evidence="2">Homodimer.</text>
</comment>
<dbReference type="PANTHER" id="PTHR10612">
    <property type="entry name" value="APOLIPOPROTEIN D"/>
    <property type="match status" value="1"/>
</dbReference>
<dbReference type="Proteomes" id="UP000282597">
    <property type="component" value="Chromosome"/>
</dbReference>
<reference evidence="3 4" key="1">
    <citation type="journal article" date="2018" name="Microbes Environ.">
        <title>Comparative Genomic Insights into Endofungal Lifestyles of Two Bacterial Endosymbionts, Mycoavidus cysteinexigens and Burkholderia rhizoxinica.</title>
        <authorList>
            <person name="Sharmin D."/>
            <person name="Guo Y."/>
            <person name="Nishizawa T."/>
            <person name="Ohshima S."/>
            <person name="Sato Y."/>
            <person name="Takashima Y."/>
            <person name="Narisawa K."/>
            <person name="Ohta H."/>
        </authorList>
    </citation>
    <scope>NUCLEOTIDE SEQUENCE [LARGE SCALE GENOMIC DNA]</scope>
    <source>
        <strain evidence="3 4">B1-EB</strain>
    </source>
</reference>
<dbReference type="Pfam" id="PF08212">
    <property type="entry name" value="Lipocalin_2"/>
    <property type="match status" value="1"/>
</dbReference>
<organism evidence="3 4">
    <name type="scientific">Mycoavidus cysteinexigens</name>
    <dbReference type="NCBI Taxonomy" id="1553431"/>
    <lineage>
        <taxon>Bacteria</taxon>
        <taxon>Pseudomonadati</taxon>
        <taxon>Pseudomonadota</taxon>
        <taxon>Betaproteobacteria</taxon>
        <taxon>Burkholderiales</taxon>
        <taxon>Burkholderiaceae</taxon>
        <taxon>Mycoavidus</taxon>
    </lineage>
</organism>
<dbReference type="Gene3D" id="2.40.128.20">
    <property type="match status" value="1"/>
</dbReference>
<dbReference type="InterPro" id="IPR000566">
    <property type="entry name" value="Lipocln_cytosolic_FA-bd_dom"/>
</dbReference>
<dbReference type="InterPro" id="IPR047202">
    <property type="entry name" value="Lipocalin_Blc-like_dom"/>
</dbReference>
<keyword evidence="2" id="KW-0446">Lipid-binding</keyword>
<keyword evidence="4" id="KW-1185">Reference proteome</keyword>
<evidence type="ECO:0000256" key="1">
    <source>
        <dbReference type="ARBA" id="ARBA00006889"/>
    </source>
</evidence>
<comment type="function">
    <text evidence="2">Involved in the storage or transport of lipids necessary for membrane maintenance under stressful conditions. Displays a binding preference for lysophospholipids.</text>
</comment>
<dbReference type="InterPro" id="IPR022271">
    <property type="entry name" value="Lipocalin_ApoD"/>
</dbReference>
<dbReference type="GO" id="GO:0006950">
    <property type="term" value="P:response to stress"/>
    <property type="evidence" value="ECO:0007669"/>
    <property type="project" value="UniProtKB-ARBA"/>
</dbReference>
<dbReference type="CDD" id="cd19438">
    <property type="entry name" value="lipocalin_Blc-like"/>
    <property type="match status" value="1"/>
</dbReference>
<dbReference type="GO" id="GO:0008289">
    <property type="term" value="F:lipid binding"/>
    <property type="evidence" value="ECO:0007669"/>
    <property type="project" value="UniProtKB-UniRule"/>
</dbReference>
<dbReference type="GO" id="GO:0009279">
    <property type="term" value="C:cell outer membrane"/>
    <property type="evidence" value="ECO:0007669"/>
    <property type="project" value="UniProtKB-SubCell"/>
</dbReference>
<dbReference type="AlphaFoldDB" id="A0A2Z6EUS7"/>
<protein>
    <recommendedName>
        <fullName evidence="2">Outer membrane lipoprotein Blc</fullName>
    </recommendedName>
</protein>
<dbReference type="EMBL" id="AP018150">
    <property type="protein sequence ID" value="BBE09219.1"/>
    <property type="molecule type" value="Genomic_DNA"/>
</dbReference>
<comment type="similarity">
    <text evidence="1 2">Belongs to the calycin superfamily. Lipocalin family.</text>
</comment>
<dbReference type="KEGG" id="mcys:MCB1EB_1058"/>
<keyword evidence="2" id="KW-0449">Lipoprotein</keyword>
<gene>
    <name evidence="3" type="ORF">MCB1EB_1058</name>
</gene>
<dbReference type="InterPro" id="IPR012674">
    <property type="entry name" value="Calycin"/>
</dbReference>
<keyword evidence="2" id="KW-0472">Membrane</keyword>
<dbReference type="InterPro" id="IPR022272">
    <property type="entry name" value="Lipocalin_CS"/>
</dbReference>
<dbReference type="SUPFAM" id="SSF50814">
    <property type="entry name" value="Lipocalins"/>
    <property type="match status" value="1"/>
</dbReference>
<dbReference type="InterPro" id="IPR002446">
    <property type="entry name" value="Lipocalin_bac"/>
</dbReference>
<dbReference type="PROSITE" id="PS00213">
    <property type="entry name" value="LIPOCALIN"/>
    <property type="match status" value="1"/>
</dbReference>
<dbReference type="PRINTS" id="PR01171">
    <property type="entry name" value="BCTLIPOCALIN"/>
</dbReference>
<evidence type="ECO:0000313" key="3">
    <source>
        <dbReference type="EMBL" id="BBE09219.1"/>
    </source>
</evidence>
<name>A0A2Z6EUS7_9BURK</name>
<sequence>MNDVAQWRHTHLKDIRMSTIQLCFSSAQRRRSMFSRLGLLALWIACANLLAGCANTSPPPGVEAVTPFDIQRYQGRWYELARLDHAFERGLMDVSATYIPQPDDSVRVVNRGFDLASDQWREAVGKAVFTGAPTTASLKVSFFGPFYGGYHVAALDADYRWALVVGPDRSYCWILARDKALAPYTKQAIVARAKALGIDIDAFIWVSHQSPQPAQESQP</sequence>
<comment type="subcellular location">
    <subcellularLocation>
        <location evidence="2">Cell outer membrane</location>
    </subcellularLocation>
</comment>